<dbReference type="GO" id="GO:0110155">
    <property type="term" value="P:NAD-cap decapping"/>
    <property type="evidence" value="ECO:0007669"/>
    <property type="project" value="TreeGrafter"/>
</dbReference>
<comment type="cofactor">
    <cofactor evidence="1 7">
        <name>a divalent metal cation</name>
        <dbReference type="ChEBI" id="CHEBI:60240"/>
    </cofactor>
</comment>
<proteinExistence type="inferred from homology"/>
<dbReference type="RefSeq" id="XP_020046584.1">
    <property type="nucleotide sequence ID" value="XM_020194894.1"/>
</dbReference>
<accession>A0A1D2VFM5</accession>
<protein>
    <recommendedName>
        <fullName evidence="7">Decapping nuclease</fullName>
        <ecNumber evidence="7">3.6.1.-</ecNumber>
    </recommendedName>
</protein>
<evidence type="ECO:0000256" key="3">
    <source>
        <dbReference type="ARBA" id="ARBA00022722"/>
    </source>
</evidence>
<feature type="domain" description="RAI1-like" evidence="8">
    <location>
        <begin position="60"/>
        <end position="381"/>
    </location>
</feature>
<evidence type="ECO:0000313" key="9">
    <source>
        <dbReference type="EMBL" id="ODV60277.1"/>
    </source>
</evidence>
<dbReference type="GO" id="GO:0005634">
    <property type="term" value="C:nucleus"/>
    <property type="evidence" value="ECO:0007669"/>
    <property type="project" value="UniProtKB-SubCell"/>
</dbReference>
<comment type="catalytic activity">
    <reaction evidence="4">
        <text>a 5'-end (N(7)-methyl 5'-triphosphoguanosine)-ribonucleoside-ribonucleotide in mRNA + H2O = a (N(7)-methyl 5'-triphosphoguanosine)-nucleoside + a 5'-end phospho-ribonucleoside in mRNA + H(+)</text>
        <dbReference type="Rhea" id="RHEA:66928"/>
        <dbReference type="Rhea" id="RHEA-COMP:15692"/>
        <dbReference type="Rhea" id="RHEA-COMP:17313"/>
        <dbReference type="ChEBI" id="CHEBI:15377"/>
        <dbReference type="ChEBI" id="CHEBI:15378"/>
        <dbReference type="ChEBI" id="CHEBI:138282"/>
        <dbReference type="ChEBI" id="CHEBI:172876"/>
        <dbReference type="ChEBI" id="CHEBI:172877"/>
    </reaction>
    <physiologicalReaction direction="left-to-right" evidence="4">
        <dbReference type="Rhea" id="RHEA:66929"/>
    </physiologicalReaction>
</comment>
<dbReference type="AlphaFoldDB" id="A0A1D2VFM5"/>
<dbReference type="Proteomes" id="UP000095038">
    <property type="component" value="Unassembled WGS sequence"/>
</dbReference>
<reference evidence="10" key="1">
    <citation type="submission" date="2016-05" db="EMBL/GenBank/DDBJ databases">
        <title>Comparative genomics of biotechnologically important yeasts.</title>
        <authorList>
            <consortium name="DOE Joint Genome Institute"/>
            <person name="Riley R."/>
            <person name="Haridas S."/>
            <person name="Wolfe K.H."/>
            <person name="Lopes M.R."/>
            <person name="Hittinger C.T."/>
            <person name="Goker M."/>
            <person name="Salamov A."/>
            <person name="Wisecaver J."/>
            <person name="Long T.M."/>
            <person name="Aerts A.L."/>
            <person name="Barry K."/>
            <person name="Choi C."/>
            <person name="Clum A."/>
            <person name="Coughlan A.Y."/>
            <person name="Deshpande S."/>
            <person name="Douglass A.P."/>
            <person name="Hanson S.J."/>
            <person name="Klenk H.-P."/>
            <person name="Labutti K."/>
            <person name="Lapidus A."/>
            <person name="Lindquist E."/>
            <person name="Lipzen A."/>
            <person name="Meier-Kolthoff J.P."/>
            <person name="Ohm R.A."/>
            <person name="Otillar R.P."/>
            <person name="Pangilinan J."/>
            <person name="Peng Y."/>
            <person name="Rokas A."/>
            <person name="Rosa C.A."/>
            <person name="Scheuner C."/>
            <person name="Sibirny A.A."/>
            <person name="Slot J.C."/>
            <person name="Stielow J.B."/>
            <person name="Sun H."/>
            <person name="Kurtzman C.P."/>
            <person name="Blackwell M."/>
            <person name="Grigoriev I.V."/>
            <person name="Jeffries T.W."/>
        </authorList>
    </citation>
    <scope>NUCLEOTIDE SEQUENCE [LARGE SCALE GENOMIC DNA]</scope>
    <source>
        <strain evidence="10">DSM 1968</strain>
    </source>
</reference>
<name>A0A1D2VFM5_9ASCO</name>
<comment type="catalytic activity">
    <reaction evidence="5">
        <text>a 5'-end triphospho-ribonucleoside in mRNA + H2O = a 5'-end phospho-ribonucleoside in mRNA + diphosphate + H(+)</text>
        <dbReference type="Rhea" id="RHEA:78683"/>
        <dbReference type="Rhea" id="RHEA-COMP:15692"/>
        <dbReference type="Rhea" id="RHEA-COMP:17164"/>
        <dbReference type="ChEBI" id="CHEBI:15377"/>
        <dbReference type="ChEBI" id="CHEBI:15378"/>
        <dbReference type="ChEBI" id="CHEBI:33019"/>
        <dbReference type="ChEBI" id="CHEBI:138282"/>
        <dbReference type="ChEBI" id="CHEBI:167618"/>
    </reaction>
    <physiologicalReaction direction="left-to-right" evidence="5">
        <dbReference type="Rhea" id="RHEA:78684"/>
    </physiologicalReaction>
</comment>
<dbReference type="GO" id="GO:0034353">
    <property type="term" value="F:mRNA 5'-diphosphatase activity"/>
    <property type="evidence" value="ECO:0007669"/>
    <property type="project" value="TreeGrafter"/>
</dbReference>
<evidence type="ECO:0000313" key="10">
    <source>
        <dbReference type="Proteomes" id="UP000095038"/>
    </source>
</evidence>
<keyword evidence="7" id="KW-0479">Metal-binding</keyword>
<dbReference type="GO" id="GO:0004518">
    <property type="term" value="F:nuclease activity"/>
    <property type="evidence" value="ECO:0007669"/>
    <property type="project" value="UniProtKB-KW"/>
</dbReference>
<keyword evidence="7" id="KW-0539">Nucleus</keyword>
<dbReference type="GO" id="GO:0003723">
    <property type="term" value="F:RNA binding"/>
    <property type="evidence" value="ECO:0007669"/>
    <property type="project" value="UniProtKB-KW"/>
</dbReference>
<comment type="subcellular location">
    <subcellularLocation>
        <location evidence="7">Nucleus</location>
    </subcellularLocation>
</comment>
<keyword evidence="7" id="KW-0547">Nucleotide-binding</keyword>
<comment type="similarity">
    <text evidence="2 7">Belongs to the DXO/Dom3Z family.</text>
</comment>
<dbReference type="GeneID" id="30968530"/>
<dbReference type="InterPro" id="IPR013961">
    <property type="entry name" value="RAI1"/>
</dbReference>
<sequence length="393" mass="46176">MIQGTIASTVPVDELSKLSLDKNDHTHQKKSNSNEQKEYSIFVSDIIKNLDKNKAVRVSDPIEIATYSRSHCYEYSVNDKSELGFVSNATINSFRPTSATNNNLLNGYNFGILEEKFSVKNWSLEGLVKSIDYCNDNVEEYRTSKLTGNIVGFRNSLFKLFMLPYKNRESLDYILQWHEGNLYVINNEDQDIERKYYPENHLKFIYSGFKFENFLINMSNRENREMDNSQFCTVVKRKFNDISVIIRAEVDCAIKRNPSSNQYEYVELKTHKYKRHYDFDSNYNAKLFLVWSQCFLANINQIIFGLRNNSNFNLIALKKYHRNEVLYYLKQNTPYGSFDEICTKFYYFILNFILTKIGKDDKLWSLKFDSYVGKLTLKQIDSKIGLKNPNLIS</sequence>
<dbReference type="STRING" id="1344418.A0A1D2VFM5"/>
<dbReference type="EC" id="3.6.1.-" evidence="7"/>
<keyword evidence="3 7" id="KW-0540">Nuclease</keyword>
<dbReference type="PANTHER" id="PTHR12395">
    <property type="entry name" value="DOM-3 RELATED"/>
    <property type="match status" value="1"/>
</dbReference>
<evidence type="ECO:0000256" key="1">
    <source>
        <dbReference type="ARBA" id="ARBA00001968"/>
    </source>
</evidence>
<evidence type="ECO:0000256" key="5">
    <source>
        <dbReference type="ARBA" id="ARBA00044692"/>
    </source>
</evidence>
<dbReference type="GO" id="GO:0000956">
    <property type="term" value="P:nuclear-transcribed mRNA catabolic process"/>
    <property type="evidence" value="ECO:0007669"/>
    <property type="project" value="TreeGrafter"/>
</dbReference>
<dbReference type="GO" id="GO:0005829">
    <property type="term" value="C:cytosol"/>
    <property type="evidence" value="ECO:0007669"/>
    <property type="project" value="TreeGrafter"/>
</dbReference>
<comment type="function">
    <text evidence="7">Decapping enzyme for NAD-capped RNAs: specifically hydrolyzes the nicotinamide adenine dinucleotide (NAD) cap from a subset of RNAs by removing the entire NAD moiety from the 5'-end of an NAD-capped RNA.</text>
</comment>
<dbReference type="GO" id="GO:0046872">
    <property type="term" value="F:metal ion binding"/>
    <property type="evidence" value="ECO:0007669"/>
    <property type="project" value="UniProtKB-KW"/>
</dbReference>
<keyword evidence="10" id="KW-1185">Reference proteome</keyword>
<keyword evidence="7" id="KW-0378">Hydrolase</keyword>
<dbReference type="InParanoid" id="A0A1D2VFM5"/>
<evidence type="ECO:0000256" key="7">
    <source>
        <dbReference type="RuleBase" id="RU367113"/>
    </source>
</evidence>
<comment type="catalytic activity">
    <reaction evidence="6">
        <text>a 5'-end NAD(+)-phospho-ribonucleoside in mRNA + H2O = a 5'-end phospho-ribonucleoside in mRNA + NAD(+) + H(+)</text>
        <dbReference type="Rhea" id="RHEA:60880"/>
        <dbReference type="Rhea" id="RHEA-COMP:15692"/>
        <dbReference type="Rhea" id="RHEA-COMP:15698"/>
        <dbReference type="ChEBI" id="CHEBI:15377"/>
        <dbReference type="ChEBI" id="CHEBI:15378"/>
        <dbReference type="ChEBI" id="CHEBI:57540"/>
        <dbReference type="ChEBI" id="CHEBI:138282"/>
        <dbReference type="ChEBI" id="CHEBI:144029"/>
    </reaction>
    <physiologicalReaction direction="left-to-right" evidence="6">
        <dbReference type="Rhea" id="RHEA:60881"/>
    </physiologicalReaction>
</comment>
<evidence type="ECO:0000259" key="8">
    <source>
        <dbReference type="Pfam" id="PF08652"/>
    </source>
</evidence>
<evidence type="ECO:0000256" key="6">
    <source>
        <dbReference type="ARBA" id="ARBA00048124"/>
    </source>
</evidence>
<organism evidence="9 10">
    <name type="scientific">Ascoidea rubescens DSM 1968</name>
    <dbReference type="NCBI Taxonomy" id="1344418"/>
    <lineage>
        <taxon>Eukaryota</taxon>
        <taxon>Fungi</taxon>
        <taxon>Dikarya</taxon>
        <taxon>Ascomycota</taxon>
        <taxon>Saccharomycotina</taxon>
        <taxon>Saccharomycetes</taxon>
        <taxon>Ascoideaceae</taxon>
        <taxon>Ascoidea</taxon>
    </lineage>
</organism>
<keyword evidence="7" id="KW-0694">RNA-binding</keyword>
<evidence type="ECO:0000256" key="4">
    <source>
        <dbReference type="ARBA" id="ARBA00044676"/>
    </source>
</evidence>
<dbReference type="Pfam" id="PF08652">
    <property type="entry name" value="RAI1"/>
    <property type="match status" value="1"/>
</dbReference>
<dbReference type="EMBL" id="KV454482">
    <property type="protein sequence ID" value="ODV60277.1"/>
    <property type="molecule type" value="Genomic_DNA"/>
</dbReference>
<dbReference type="GO" id="GO:0000166">
    <property type="term" value="F:nucleotide binding"/>
    <property type="evidence" value="ECO:0007669"/>
    <property type="project" value="UniProtKB-KW"/>
</dbReference>
<dbReference type="OrthoDB" id="5853397at2759"/>
<dbReference type="PANTHER" id="PTHR12395:SF9">
    <property type="entry name" value="DECAPPING AND EXORIBONUCLEASE PROTEIN"/>
    <property type="match status" value="1"/>
</dbReference>
<evidence type="ECO:0000256" key="2">
    <source>
        <dbReference type="ARBA" id="ARBA00006562"/>
    </source>
</evidence>
<dbReference type="InterPro" id="IPR039039">
    <property type="entry name" value="RAI1-like_fam"/>
</dbReference>
<gene>
    <name evidence="9" type="ORF">ASCRUDRAFT_8533</name>
</gene>